<proteinExistence type="predicted"/>
<accession>A0A917T4F3</accession>
<reference evidence="2" key="2">
    <citation type="submission" date="2020-09" db="EMBL/GenBank/DDBJ databases">
        <authorList>
            <person name="Sun Q."/>
            <person name="Ohkuma M."/>
        </authorList>
    </citation>
    <scope>NUCLEOTIDE SEQUENCE</scope>
    <source>
        <strain evidence="2">JCM 19831</strain>
    </source>
</reference>
<sequence length="75" mass="7656">MRTAGAISGAAATESVTLPSQPPNLPSAARTATAPPATIATAATTAMTARRAFTSYSPDLRFFSKRTSVGRPDST</sequence>
<feature type="region of interest" description="Disordered" evidence="1">
    <location>
        <begin position="1"/>
        <end position="36"/>
    </location>
</feature>
<dbReference type="EMBL" id="BMPI01000004">
    <property type="protein sequence ID" value="GGM10530.1"/>
    <property type="molecule type" value="Genomic_DNA"/>
</dbReference>
<evidence type="ECO:0000256" key="1">
    <source>
        <dbReference type="SAM" id="MobiDB-lite"/>
    </source>
</evidence>
<gene>
    <name evidence="2" type="ORF">GCM10007977_009640</name>
</gene>
<keyword evidence="3" id="KW-1185">Reference proteome</keyword>
<reference evidence="2" key="1">
    <citation type="journal article" date="2014" name="Int. J. Syst. Evol. Microbiol.">
        <title>Complete genome sequence of Corynebacterium casei LMG S-19264T (=DSM 44701T), isolated from a smear-ripened cheese.</title>
        <authorList>
            <consortium name="US DOE Joint Genome Institute (JGI-PGF)"/>
            <person name="Walter F."/>
            <person name="Albersmeier A."/>
            <person name="Kalinowski J."/>
            <person name="Ruckert C."/>
        </authorList>
    </citation>
    <scope>NUCLEOTIDE SEQUENCE</scope>
    <source>
        <strain evidence="2">JCM 19831</strain>
    </source>
</reference>
<organism evidence="2 3">
    <name type="scientific">Dactylosporangium sucinum</name>
    <dbReference type="NCBI Taxonomy" id="1424081"/>
    <lineage>
        <taxon>Bacteria</taxon>
        <taxon>Bacillati</taxon>
        <taxon>Actinomycetota</taxon>
        <taxon>Actinomycetes</taxon>
        <taxon>Micromonosporales</taxon>
        <taxon>Micromonosporaceae</taxon>
        <taxon>Dactylosporangium</taxon>
    </lineage>
</organism>
<dbReference type="AlphaFoldDB" id="A0A917T4F3"/>
<dbReference type="Proteomes" id="UP000642070">
    <property type="component" value="Unassembled WGS sequence"/>
</dbReference>
<comment type="caution">
    <text evidence="2">The sequence shown here is derived from an EMBL/GenBank/DDBJ whole genome shotgun (WGS) entry which is preliminary data.</text>
</comment>
<evidence type="ECO:0000313" key="3">
    <source>
        <dbReference type="Proteomes" id="UP000642070"/>
    </source>
</evidence>
<evidence type="ECO:0000313" key="2">
    <source>
        <dbReference type="EMBL" id="GGM10530.1"/>
    </source>
</evidence>
<protein>
    <submittedName>
        <fullName evidence="2">Uncharacterized protein</fullName>
    </submittedName>
</protein>
<name>A0A917T4F3_9ACTN</name>